<proteinExistence type="predicted"/>
<evidence type="ECO:0000256" key="1">
    <source>
        <dbReference type="SAM" id="MobiDB-lite"/>
    </source>
</evidence>
<organism evidence="2 3">
    <name type="scientific">Kribbella antibiotica</name>
    <dbReference type="NCBI Taxonomy" id="190195"/>
    <lineage>
        <taxon>Bacteria</taxon>
        <taxon>Bacillati</taxon>
        <taxon>Actinomycetota</taxon>
        <taxon>Actinomycetes</taxon>
        <taxon>Propionibacteriales</taxon>
        <taxon>Kribbellaceae</taxon>
        <taxon>Kribbella</taxon>
    </lineage>
</organism>
<dbReference type="Proteomes" id="UP000295124">
    <property type="component" value="Unassembled WGS sequence"/>
</dbReference>
<reference evidence="2 3" key="1">
    <citation type="submission" date="2019-03" db="EMBL/GenBank/DDBJ databases">
        <title>Draft genome sequences of novel Actinobacteria.</title>
        <authorList>
            <person name="Sahin N."/>
            <person name="Ay H."/>
            <person name="Saygin H."/>
        </authorList>
    </citation>
    <scope>NUCLEOTIDE SEQUENCE [LARGE SCALE GENOMIC DNA]</scope>
    <source>
        <strain evidence="2 3">JCM 13523</strain>
    </source>
</reference>
<dbReference type="OrthoDB" id="3424167at2"/>
<dbReference type="EMBL" id="SMKX01000113">
    <property type="protein sequence ID" value="TDD51611.1"/>
    <property type="molecule type" value="Genomic_DNA"/>
</dbReference>
<dbReference type="RefSeq" id="WP_132173414.1">
    <property type="nucleotide sequence ID" value="NZ_SMKX01000113.1"/>
</dbReference>
<comment type="caution">
    <text evidence="2">The sequence shown here is derived from an EMBL/GenBank/DDBJ whole genome shotgun (WGS) entry which is preliminary data.</text>
</comment>
<dbReference type="AlphaFoldDB" id="A0A4R4Z118"/>
<feature type="region of interest" description="Disordered" evidence="1">
    <location>
        <begin position="219"/>
        <end position="295"/>
    </location>
</feature>
<sequence length="295" mass="31443">MTTPHDPRSVGVRDLPPYRSMLVVDMKDYSGTTSRDQAHLNVLIPEILESAFTRGGLTSVWSEISFRDSTGDGYAIGLPAERLPFLLNPLLGALQDELAERGRPLSAAGFPAIRMRVSVSIGPVTDSGENGVGDGAGAARVELHRLLDSKPVRHLLTNSAEVTKVAAIVSARAYDDAVVGGYSQEDSSLYVEVAAEVKTYQGRAYLRVPVPSGDLLKRGFGSESPTVAEEQANKRAAVTPAPATNQANDHSQNRRGGIGSISGTVHSIITDPTAPVHTGQGHLYLSNEPDSKEHR</sequence>
<evidence type="ECO:0000313" key="2">
    <source>
        <dbReference type="EMBL" id="TDD51611.1"/>
    </source>
</evidence>
<gene>
    <name evidence="2" type="ORF">E1263_29970</name>
</gene>
<protein>
    <recommendedName>
        <fullName evidence="4">Guanylate cyclase domain-containing protein</fullName>
    </recommendedName>
</protein>
<accession>A0A4R4Z118</accession>
<name>A0A4R4Z118_9ACTN</name>
<evidence type="ECO:0000313" key="3">
    <source>
        <dbReference type="Proteomes" id="UP000295124"/>
    </source>
</evidence>
<keyword evidence="3" id="KW-1185">Reference proteome</keyword>
<evidence type="ECO:0008006" key="4">
    <source>
        <dbReference type="Google" id="ProtNLM"/>
    </source>
</evidence>